<dbReference type="EMBL" id="SWAV01000002">
    <property type="protein sequence ID" value="TKA92510.1"/>
    <property type="molecule type" value="Genomic_DNA"/>
</dbReference>
<sequence>MNRVLLILSLTGLLTACLDGGGGGGGSSDSGTDSPAPATGLAALEEAGAIPKLDRSTDLTGPDANQDNVRDDIAAYIDQHYANEAQRDAALQAARAMQQVFTVDLDDQVAVKEVNRQLARADHCIYLAFEEGNEVKPAAQVSRELEAMATNTKARLTRYLEFNKALDGSIWTTPRGNTCE</sequence>
<protein>
    <recommendedName>
        <fullName evidence="3">Lipoprotein</fullName>
    </recommendedName>
</protein>
<accession>A0A4U0YK79</accession>
<dbReference type="RefSeq" id="WP_051610979.1">
    <property type="nucleotide sequence ID" value="NZ_SWAV01000002.1"/>
</dbReference>
<evidence type="ECO:0008006" key="3">
    <source>
        <dbReference type="Google" id="ProtNLM"/>
    </source>
</evidence>
<reference evidence="1 2" key="1">
    <citation type="submission" date="2019-04" db="EMBL/GenBank/DDBJ databases">
        <title>Crypto-aerobic microbial life in anoxic (sulfidic) marine sediments.</title>
        <authorList>
            <person name="Bhattacharya S."/>
            <person name="Roy C."/>
            <person name="Mondal N."/>
            <person name="Sarkar J."/>
            <person name="Mandal S."/>
            <person name="Rameez M.J."/>
            <person name="Ghosh W."/>
        </authorList>
    </citation>
    <scope>NUCLEOTIDE SEQUENCE [LARGE SCALE GENOMIC DNA]</scope>
    <source>
        <strain evidence="1 2">SBBB</strain>
    </source>
</reference>
<dbReference type="PROSITE" id="PS51257">
    <property type="entry name" value="PROKAR_LIPOPROTEIN"/>
    <property type="match status" value="1"/>
</dbReference>
<proteinExistence type="predicted"/>
<comment type="caution">
    <text evidence="1">The sequence shown here is derived from an EMBL/GenBank/DDBJ whole genome shotgun (WGS) entry which is preliminary data.</text>
</comment>
<evidence type="ECO:0000313" key="1">
    <source>
        <dbReference type="EMBL" id="TKA92510.1"/>
    </source>
</evidence>
<organism evidence="1 2">
    <name type="scientific">Halopseudomonas bauzanensis</name>
    <dbReference type="NCBI Taxonomy" id="653930"/>
    <lineage>
        <taxon>Bacteria</taxon>
        <taxon>Pseudomonadati</taxon>
        <taxon>Pseudomonadota</taxon>
        <taxon>Gammaproteobacteria</taxon>
        <taxon>Pseudomonadales</taxon>
        <taxon>Pseudomonadaceae</taxon>
        <taxon>Halopseudomonas</taxon>
    </lineage>
</organism>
<gene>
    <name evidence="1" type="ORF">FA869_09030</name>
</gene>
<dbReference type="Proteomes" id="UP000305198">
    <property type="component" value="Unassembled WGS sequence"/>
</dbReference>
<evidence type="ECO:0000313" key="2">
    <source>
        <dbReference type="Proteomes" id="UP000305198"/>
    </source>
</evidence>
<dbReference type="AlphaFoldDB" id="A0A4U0YK79"/>
<name>A0A4U0YK79_9GAMM</name>